<evidence type="ECO:0000256" key="4">
    <source>
        <dbReference type="ARBA" id="ARBA00022618"/>
    </source>
</evidence>
<name>A0A8B7XY45_ACAPL</name>
<keyword evidence="3 9" id="KW-0158">Chromosome</keyword>
<dbReference type="Gene3D" id="1.10.287.1880">
    <property type="match status" value="1"/>
</dbReference>
<keyword evidence="8 9" id="KW-0137">Centromere</keyword>
<comment type="subcellular location">
    <subcellularLocation>
        <location evidence="1 9">Chromosome</location>
        <location evidence="1 9">Centromere</location>
        <location evidence="1 9">Kinetochore</location>
    </subcellularLocation>
</comment>
<dbReference type="AlphaFoldDB" id="A0A8B7XY45"/>
<dbReference type="Pfam" id="PF09817">
    <property type="entry name" value="Zwilch"/>
    <property type="match status" value="1"/>
</dbReference>
<organism evidence="10 11">
    <name type="scientific">Acanthaster planci</name>
    <name type="common">Crown-of-thorns starfish</name>
    <dbReference type="NCBI Taxonomy" id="133434"/>
    <lineage>
        <taxon>Eukaryota</taxon>
        <taxon>Metazoa</taxon>
        <taxon>Echinodermata</taxon>
        <taxon>Eleutherozoa</taxon>
        <taxon>Asterozoa</taxon>
        <taxon>Asteroidea</taxon>
        <taxon>Valvatacea</taxon>
        <taxon>Valvatida</taxon>
        <taxon>Acanthasteridae</taxon>
        <taxon>Acanthaster</taxon>
    </lineage>
</organism>
<dbReference type="Proteomes" id="UP000694845">
    <property type="component" value="Unplaced"/>
</dbReference>
<evidence type="ECO:0000256" key="6">
    <source>
        <dbReference type="ARBA" id="ARBA00022838"/>
    </source>
</evidence>
<protein>
    <recommendedName>
        <fullName evidence="9">Protein zwilch</fullName>
    </recommendedName>
</protein>
<keyword evidence="5 9" id="KW-0498">Mitosis</keyword>
<keyword evidence="4 9" id="KW-0132">Cell division</keyword>
<evidence type="ECO:0000313" key="11">
    <source>
        <dbReference type="RefSeq" id="XP_022084701.1"/>
    </source>
</evidence>
<sequence length="618" mass="68929">MKTFRADVEDFLESVKKLLTLHQQNEVKPSVIFKDYTLSLVDSTSEEIREILGSDHNFWKEGKVILVQEDDISKGLGKNNSSLMDEFQDDAERSYVSRRSDADPDECKTCWPVSLDKARYLLSLHNICNNPHLASLRGTDEGADDALPDMVVYCDGKDRDHTAVMACSANKRARSAEGKGQRSPGMSVTTVSCFGPVMSKSSLLTVDQVIQQSGGLQHKDNVTTSALALYEIVGMTYHETSVLDPASHSHCTSVTMDCSWEHVKAILEKPHSAKCNVHVRAVPGDMRSAAYSVYKELSTLVGFVQGLETEELEWNMEESSSESLEVAVTRLIEKEKQGPQRKPELQVQTPLENSDTDFDSLLRGYVIPERQDLYFSESLWTILWSKATCYDDVIKAFSVVFRELKTGELQPIVHSDNQSILAKAIRASYQQQMHTVSVDEVAILTMLVEIGLDKLRRDYTNFFIASELTTLNQLQWYLESGDACSLAEQAARLQALHNVLEVAVVSVTSLKLPPEHRRALVRSGLSYFQSHPHDDIHTFSLPVEAATVQSLYTSYQPSLWRLTVKGSSGTSSSYQLSMKPPMSHIHGLDPDISVGDLTCAGSFCYYVAHTQESKASFV</sequence>
<keyword evidence="10" id="KW-1185">Reference proteome</keyword>
<proteinExistence type="inferred from homology"/>
<reference evidence="11" key="1">
    <citation type="submission" date="2025-08" db="UniProtKB">
        <authorList>
            <consortium name="RefSeq"/>
        </authorList>
    </citation>
    <scope>IDENTIFICATION</scope>
</reference>
<evidence type="ECO:0000256" key="7">
    <source>
        <dbReference type="ARBA" id="ARBA00023306"/>
    </source>
</evidence>
<dbReference type="OrthoDB" id="5556307at2759"/>
<comment type="function">
    <text evidence="9">Essential component of the mitotic checkpoint, which prevents cells from prematurely exiting mitosis. Required for the assembly of the dynein-dynactin and MAD1-MAD2 complexes onto kinetochores. Its function related to the spindle assembly machinery is proposed to depend on its association in the mitotic RZZ complex.</text>
</comment>
<comment type="similarity">
    <text evidence="2 9">Belongs to the ZWILCH family.</text>
</comment>
<evidence type="ECO:0000256" key="8">
    <source>
        <dbReference type="ARBA" id="ARBA00023328"/>
    </source>
</evidence>
<dbReference type="Gene3D" id="6.20.270.10">
    <property type="match status" value="1"/>
</dbReference>
<evidence type="ECO:0000256" key="9">
    <source>
        <dbReference type="RuleBase" id="RU369076"/>
    </source>
</evidence>
<evidence type="ECO:0000256" key="5">
    <source>
        <dbReference type="ARBA" id="ARBA00022776"/>
    </source>
</evidence>
<keyword evidence="6 9" id="KW-0995">Kinetochore</keyword>
<dbReference type="GO" id="GO:0034501">
    <property type="term" value="P:protein localization to kinetochore"/>
    <property type="evidence" value="ECO:0007669"/>
    <property type="project" value="UniProtKB-UniRule"/>
</dbReference>
<dbReference type="PANTHER" id="PTHR15995">
    <property type="entry name" value="PROTEIN ZWILCH HOMOLOG"/>
    <property type="match status" value="1"/>
</dbReference>
<evidence type="ECO:0000256" key="3">
    <source>
        <dbReference type="ARBA" id="ARBA00022454"/>
    </source>
</evidence>
<gene>
    <name evidence="11" type="primary">LOC110976055</name>
</gene>
<evidence type="ECO:0000313" key="10">
    <source>
        <dbReference type="Proteomes" id="UP000694845"/>
    </source>
</evidence>
<accession>A0A8B7XY45</accession>
<keyword evidence="7 9" id="KW-0131">Cell cycle</keyword>
<dbReference type="GO" id="GO:0007094">
    <property type="term" value="P:mitotic spindle assembly checkpoint signaling"/>
    <property type="evidence" value="ECO:0007669"/>
    <property type="project" value="UniProtKB-UniRule"/>
</dbReference>
<dbReference type="OMA" id="TDFLWEL"/>
<dbReference type="Gene3D" id="2.20.25.230">
    <property type="match status" value="1"/>
</dbReference>
<evidence type="ECO:0000256" key="2">
    <source>
        <dbReference type="ARBA" id="ARBA00009062"/>
    </source>
</evidence>
<dbReference type="GO" id="GO:1990423">
    <property type="term" value="C:RZZ complex"/>
    <property type="evidence" value="ECO:0007669"/>
    <property type="project" value="UniProtKB-UniRule"/>
</dbReference>
<dbReference type="InterPro" id="IPR018630">
    <property type="entry name" value="Zwilch"/>
</dbReference>
<dbReference type="GO" id="GO:0051301">
    <property type="term" value="P:cell division"/>
    <property type="evidence" value="ECO:0007669"/>
    <property type="project" value="UniProtKB-UniRule"/>
</dbReference>
<evidence type="ECO:0000256" key="1">
    <source>
        <dbReference type="ARBA" id="ARBA00004629"/>
    </source>
</evidence>
<dbReference type="KEGG" id="aplc:110976055"/>
<dbReference type="PANTHER" id="PTHR15995:SF1">
    <property type="entry name" value="PROTEIN ZWILCH HOMOLOG"/>
    <property type="match status" value="1"/>
</dbReference>
<comment type="subunit">
    <text evidence="9">Component of the RZZ complex.</text>
</comment>
<dbReference type="Gene3D" id="1.20.58.730">
    <property type="match status" value="1"/>
</dbReference>
<dbReference type="GeneID" id="110976055"/>
<dbReference type="RefSeq" id="XP_022084701.1">
    <property type="nucleotide sequence ID" value="XM_022229009.1"/>
</dbReference>